<evidence type="ECO:0000313" key="1">
    <source>
        <dbReference type="EMBL" id="MDR6513047.1"/>
    </source>
</evidence>
<dbReference type="RefSeq" id="WP_022674820.1">
    <property type="nucleotide sequence ID" value="NZ_CP140000.1"/>
</dbReference>
<protein>
    <recommendedName>
        <fullName evidence="3">HAD family hydrolase</fullName>
    </recommendedName>
</protein>
<comment type="caution">
    <text evidence="1">The sequence shown here is derived from an EMBL/GenBank/DDBJ whole genome shotgun (WGS) entry which is preliminary data.</text>
</comment>
<keyword evidence="2" id="KW-1185">Reference proteome</keyword>
<evidence type="ECO:0008006" key="3">
    <source>
        <dbReference type="Google" id="ProtNLM"/>
    </source>
</evidence>
<dbReference type="EMBL" id="JAVDRD010000014">
    <property type="protein sequence ID" value="MDR6513047.1"/>
    <property type="molecule type" value="Genomic_DNA"/>
</dbReference>
<proteinExistence type="predicted"/>
<dbReference type="Proteomes" id="UP001184150">
    <property type="component" value="Unassembled WGS sequence"/>
</dbReference>
<organism evidence="1 2">
    <name type="scientific">Novosphingobium capsulatum</name>
    <dbReference type="NCBI Taxonomy" id="13688"/>
    <lineage>
        <taxon>Bacteria</taxon>
        <taxon>Pseudomonadati</taxon>
        <taxon>Pseudomonadota</taxon>
        <taxon>Alphaproteobacteria</taxon>
        <taxon>Sphingomonadales</taxon>
        <taxon>Sphingomonadaceae</taxon>
        <taxon>Novosphingobium</taxon>
    </lineage>
</organism>
<dbReference type="InterPro" id="IPR036412">
    <property type="entry name" value="HAD-like_sf"/>
</dbReference>
<reference evidence="1 2" key="1">
    <citation type="submission" date="2023-07" db="EMBL/GenBank/DDBJ databases">
        <title>Sorghum-associated microbial communities from plants grown in Nebraska, USA.</title>
        <authorList>
            <person name="Schachtman D."/>
        </authorList>
    </citation>
    <scope>NUCLEOTIDE SEQUENCE [LARGE SCALE GENOMIC DNA]</scope>
    <source>
        <strain evidence="1 2">DS1027</strain>
    </source>
</reference>
<evidence type="ECO:0000313" key="2">
    <source>
        <dbReference type="Proteomes" id="UP001184150"/>
    </source>
</evidence>
<accession>A0ABU1MSL6</accession>
<name>A0ABU1MSL6_9SPHN</name>
<dbReference type="SUPFAM" id="SSF56784">
    <property type="entry name" value="HAD-like"/>
    <property type="match status" value="1"/>
</dbReference>
<gene>
    <name evidence="1" type="ORF">J2792_003935</name>
</gene>
<sequence length="208" mass="23158">MSRPLVISDCDEVLLHMVAPFQAWLKANHDIDFVMESNDFGKAMRYVHDGRGVESREIWRLLDLFFNTQMHTQPAIAGAVEAVGALADRADFVILTNLGHSYRDARTAQLEGVGINARVFTNQGPKGPALKAILDEYNPTRAVFIDDLPQHHHSAAQLTPEVIRLHLCGEPLLAPHIDCAHKAGHAHARIDTWDHALPWLMARLDEAA</sequence>